<dbReference type="Gene3D" id="2.60.120.260">
    <property type="entry name" value="Galactose-binding domain-like"/>
    <property type="match status" value="1"/>
</dbReference>
<keyword evidence="2 7" id="KW-0812">Transmembrane</keyword>
<dbReference type="VEuPathDB" id="FungiDB:MSYG_2506"/>
<dbReference type="InterPro" id="IPR045119">
    <property type="entry name" value="SUN1-5"/>
</dbReference>
<dbReference type="PANTHER" id="PTHR12911:SF8">
    <property type="entry name" value="KLAROID PROTEIN-RELATED"/>
    <property type="match status" value="1"/>
</dbReference>
<dbReference type="PROSITE" id="PS51469">
    <property type="entry name" value="SUN"/>
    <property type="match status" value="1"/>
</dbReference>
<evidence type="ECO:0000256" key="6">
    <source>
        <dbReference type="SAM" id="MobiDB-lite"/>
    </source>
</evidence>
<dbReference type="GO" id="GO:0043495">
    <property type="term" value="F:protein-membrane adaptor activity"/>
    <property type="evidence" value="ECO:0007669"/>
    <property type="project" value="TreeGrafter"/>
</dbReference>
<protein>
    <submittedName>
        <fullName evidence="8">Uncharacterized protein</fullName>
    </submittedName>
</protein>
<dbReference type="Pfam" id="PF07738">
    <property type="entry name" value="Sad1_UNC"/>
    <property type="match status" value="2"/>
</dbReference>
<evidence type="ECO:0000256" key="7">
    <source>
        <dbReference type="SAM" id="Phobius"/>
    </source>
</evidence>
<dbReference type="RefSeq" id="XP_018740723.1">
    <property type="nucleotide sequence ID" value="XM_018884022.1"/>
</dbReference>
<dbReference type="InterPro" id="IPR012919">
    <property type="entry name" value="SUN_dom"/>
</dbReference>
<proteinExistence type="predicted"/>
<evidence type="ECO:0000256" key="1">
    <source>
        <dbReference type="ARBA" id="ARBA00004370"/>
    </source>
</evidence>
<dbReference type="HOGENOM" id="CLU_351266_0_0_1"/>
<evidence type="ECO:0000256" key="4">
    <source>
        <dbReference type="ARBA" id="ARBA00023136"/>
    </source>
</evidence>
<feature type="compositionally biased region" description="Basic and acidic residues" evidence="6">
    <location>
        <begin position="140"/>
        <end position="159"/>
    </location>
</feature>
<feature type="region of interest" description="Disordered" evidence="6">
    <location>
        <begin position="1"/>
        <end position="172"/>
    </location>
</feature>
<dbReference type="EMBL" id="LT671824">
    <property type="protein sequence ID" value="SHO78164.1"/>
    <property type="molecule type" value="Genomic_DNA"/>
</dbReference>
<evidence type="ECO:0000313" key="8">
    <source>
        <dbReference type="EMBL" id="SHO78164.1"/>
    </source>
</evidence>
<evidence type="ECO:0000256" key="3">
    <source>
        <dbReference type="ARBA" id="ARBA00022989"/>
    </source>
</evidence>
<dbReference type="AlphaFoldDB" id="M5EAQ6"/>
<evidence type="ECO:0000256" key="5">
    <source>
        <dbReference type="SAM" id="Coils"/>
    </source>
</evidence>
<name>M5EAQ6_MALS4</name>
<keyword evidence="3 7" id="KW-1133">Transmembrane helix</keyword>
<feature type="compositionally biased region" description="Polar residues" evidence="6">
    <location>
        <begin position="34"/>
        <end position="45"/>
    </location>
</feature>
<gene>
    <name evidence="8" type="ORF">MSYG_2506</name>
</gene>
<reference evidence="9" key="1">
    <citation type="journal article" date="2017" name="Nucleic Acids Res.">
        <title>Proteogenomics produces comprehensive and highly accurate protein-coding gene annotation in a complete genome assembly of Malassezia sympodialis.</title>
        <authorList>
            <person name="Zhu Y."/>
            <person name="Engstroem P.G."/>
            <person name="Tellgren-Roth C."/>
            <person name="Baudo C.D."/>
            <person name="Kennell J.C."/>
            <person name="Sun S."/>
            <person name="Billmyre R.B."/>
            <person name="Schroeder M.S."/>
            <person name="Andersson A."/>
            <person name="Holm T."/>
            <person name="Sigurgeirsson B."/>
            <person name="Wu G."/>
            <person name="Sankaranarayanan S.R."/>
            <person name="Siddharthan R."/>
            <person name="Sanyal K."/>
            <person name="Lundeberg J."/>
            <person name="Nystedt B."/>
            <person name="Boekhout T."/>
            <person name="Dawson T.L. Jr."/>
            <person name="Heitman J."/>
            <person name="Scheynius A."/>
            <person name="Lehtioe J."/>
        </authorList>
    </citation>
    <scope>NUCLEOTIDE SEQUENCE [LARGE SCALE GENOMIC DNA]</scope>
    <source>
        <strain evidence="9">ATCC 42132</strain>
    </source>
</reference>
<sequence length="801" mass="88506">MQGGVGPNLSQDAGRDVASPLRRSARLSGALYQRNGTPSQTSAPVGSTSHSGRRRTRGAKSDVMDASAWSSSLYTARNPSQVSSYYLRPQEDGKDGANESVSVGEFPGLGSLLRGSQRPPETPKSFYKGPSHSAGPYTHDYSEEDRFMEQVESDWRQRADAGTSMPDTPADANLADADDSVFVPQQTPSVPGLFRSVHRPSTGAPHETGSPTDEASRRARFFASPHSSEMLPRRRVSKRFLLVVALLGLALFALFILRRGRLHGAPSPLVSEPWTANASQNDVHQRISALEKALNKVWQSLSDTATETRRVQETFSERLSSLERRSVFKQTLQGLEDDVKALRKAQEDRILVWQSEKQRLDDMYRRLVTLERGSKGSRAGGGVMSAEGLQEQISDVARKLQQVERQAREAEMAASEAKRTLAPLKQLLPEHLPVRYDVHSRKLLVDPAFWQELKKRLPKASHAQESVSWTEFVSEHRADLDTALEEVIRRQVDSGLLLDRASFMQLMEAELARAKVDLSARFNEHMQDLQNDVLAKVRQQQAMYERSGSWERPAAQDDTDVGHVRRLIDAALAKFAADHIARPDYAQYSSGGRVIPTLTSPTHELQLPGRRVDGLTSMLSYLLPLPMRSGAHDTHTLRGRMPVVALHHDISPGMCWPFSGTHGQLGIQLVRRIRPTAVTIDHVPTSLALDGQASAPRDMEVWGVADSPTDQEALSRWRLTPAARAASEEPSPVPPSSAHVFLGSFVYDAAGPPIQTFPLSHTASAALPLGFRVVQVNVLSNYGMRDYTCLYRVRVHGDPVA</sequence>
<dbReference type="GO" id="GO:0034993">
    <property type="term" value="C:meiotic nuclear membrane microtubule tethering complex"/>
    <property type="evidence" value="ECO:0007669"/>
    <property type="project" value="TreeGrafter"/>
</dbReference>
<feature type="region of interest" description="Disordered" evidence="6">
    <location>
        <begin position="188"/>
        <end position="216"/>
    </location>
</feature>
<feature type="coiled-coil region" evidence="5">
    <location>
        <begin position="386"/>
        <end position="420"/>
    </location>
</feature>
<evidence type="ECO:0000313" key="9">
    <source>
        <dbReference type="Proteomes" id="UP000186303"/>
    </source>
</evidence>
<feature type="compositionally biased region" description="Polar residues" evidence="6">
    <location>
        <begin position="68"/>
        <end position="84"/>
    </location>
</feature>
<dbReference type="PANTHER" id="PTHR12911">
    <property type="entry name" value="SAD1/UNC-84-LIKE PROTEIN-RELATED"/>
    <property type="match status" value="1"/>
</dbReference>
<feature type="transmembrane region" description="Helical" evidence="7">
    <location>
        <begin position="240"/>
        <end position="257"/>
    </location>
</feature>
<evidence type="ECO:0000256" key="2">
    <source>
        <dbReference type="ARBA" id="ARBA00022692"/>
    </source>
</evidence>
<dbReference type="STRING" id="1230383.M5EAQ6"/>
<organism evidence="8 9">
    <name type="scientific">Malassezia sympodialis (strain ATCC 42132)</name>
    <name type="common">Atopic eczema-associated yeast</name>
    <dbReference type="NCBI Taxonomy" id="1230383"/>
    <lineage>
        <taxon>Eukaryota</taxon>
        <taxon>Fungi</taxon>
        <taxon>Dikarya</taxon>
        <taxon>Basidiomycota</taxon>
        <taxon>Ustilaginomycotina</taxon>
        <taxon>Malasseziomycetes</taxon>
        <taxon>Malasseziales</taxon>
        <taxon>Malasseziaceae</taxon>
        <taxon>Malassezia</taxon>
    </lineage>
</organism>
<comment type="subcellular location">
    <subcellularLocation>
        <location evidence="1">Membrane</location>
    </subcellularLocation>
</comment>
<dbReference type="OMA" id="YTSIYRL"/>
<dbReference type="KEGG" id="msym:MSY001_2184"/>
<keyword evidence="9" id="KW-1185">Reference proteome</keyword>
<keyword evidence="4 7" id="KW-0472">Membrane</keyword>
<accession>M5EAQ6</accession>
<dbReference type="Proteomes" id="UP000186303">
    <property type="component" value="Chromosome 4"/>
</dbReference>
<keyword evidence="5" id="KW-0175">Coiled coil</keyword>
<dbReference type="OrthoDB" id="342281at2759"/>